<feature type="signal peptide" evidence="1">
    <location>
        <begin position="1"/>
        <end position="17"/>
    </location>
</feature>
<proteinExistence type="predicted"/>
<keyword evidence="1" id="KW-0732">Signal</keyword>
<evidence type="ECO:0000256" key="1">
    <source>
        <dbReference type="SAM" id="SignalP"/>
    </source>
</evidence>
<keyword evidence="3" id="KW-1185">Reference proteome</keyword>
<protein>
    <submittedName>
        <fullName evidence="2">Uncharacterized protein</fullName>
    </submittedName>
</protein>
<reference evidence="2 3" key="1">
    <citation type="submission" date="2024-10" db="EMBL/GenBank/DDBJ databases">
        <authorList>
            <person name="Kim D."/>
        </authorList>
    </citation>
    <scope>NUCLEOTIDE SEQUENCE [LARGE SCALE GENOMIC DNA]</scope>
    <source>
        <strain evidence="2">BH-2024</strain>
    </source>
</reference>
<evidence type="ECO:0000313" key="2">
    <source>
        <dbReference type="EMBL" id="KAL3111821.1"/>
    </source>
</evidence>
<organism evidence="2 3">
    <name type="scientific">Heterodera trifolii</name>
    <dbReference type="NCBI Taxonomy" id="157864"/>
    <lineage>
        <taxon>Eukaryota</taxon>
        <taxon>Metazoa</taxon>
        <taxon>Ecdysozoa</taxon>
        <taxon>Nematoda</taxon>
        <taxon>Chromadorea</taxon>
        <taxon>Rhabditida</taxon>
        <taxon>Tylenchina</taxon>
        <taxon>Tylenchomorpha</taxon>
        <taxon>Tylenchoidea</taxon>
        <taxon>Heteroderidae</taxon>
        <taxon>Heteroderinae</taxon>
        <taxon>Heterodera</taxon>
    </lineage>
</organism>
<feature type="chain" id="PRO_5044763462" evidence="1">
    <location>
        <begin position="18"/>
        <end position="133"/>
    </location>
</feature>
<gene>
    <name evidence="2" type="ORF">niasHT_011108</name>
</gene>
<accession>A0ABD2L9S6</accession>
<dbReference type="AlphaFoldDB" id="A0ABD2L9S6"/>
<sequence>MFFGALPMLLFYQQFSAHSALPERPEVIRNGIMMAYSPTTGCLKEHLQEIGTDILGGIGIGSLGGPKGMIVGGFGGFIWNSVKNGYRFLSCGTKRLACVRTGDTNIGCDDGFTRRCYKHWQEVIIFCNMERDA</sequence>
<comment type="caution">
    <text evidence="2">The sequence shown here is derived from an EMBL/GenBank/DDBJ whole genome shotgun (WGS) entry which is preliminary data.</text>
</comment>
<name>A0ABD2L9S6_9BILA</name>
<evidence type="ECO:0000313" key="3">
    <source>
        <dbReference type="Proteomes" id="UP001620626"/>
    </source>
</evidence>
<dbReference type="EMBL" id="JBICBT010000492">
    <property type="protein sequence ID" value="KAL3111821.1"/>
    <property type="molecule type" value="Genomic_DNA"/>
</dbReference>
<dbReference type="Proteomes" id="UP001620626">
    <property type="component" value="Unassembled WGS sequence"/>
</dbReference>